<dbReference type="EMBL" id="CABFJX010000035">
    <property type="protein sequence ID" value="VTT59737.1"/>
    <property type="molecule type" value="Genomic_DNA"/>
</dbReference>
<gene>
    <name evidence="1" type="ORF">C2S_3989</name>
</gene>
<protein>
    <submittedName>
        <fullName evidence="1">Uncharacterized protein</fullName>
    </submittedName>
</protein>
<sequence>MPSYNNARQRRMLASFLLKLIQCTRKAPQEASHFNTAGSGSVPKLVVPSQGRLEIQLTMSSSEVLLSKVGRHLWRYSPVKLSDPSMRHGYCEFSVERDGIRQAGNCHITFIGVSAAHHLGVRTKHTRLSYSKLARGGNRVEELDYNARSNGKSGKADDLWVLLVTIDQLKILADEPKDGRHRQPLSKETAIRTTGVAESREITLRFLHRAGTKTQKEVLLFEPSR</sequence>
<organism evidence="1 2">
    <name type="scientific">Fusarium fujikuroi</name>
    <name type="common">Bakanae and foot rot disease fungus</name>
    <name type="synonym">Gibberella fujikuroi</name>
    <dbReference type="NCBI Taxonomy" id="5127"/>
    <lineage>
        <taxon>Eukaryota</taxon>
        <taxon>Fungi</taxon>
        <taxon>Dikarya</taxon>
        <taxon>Ascomycota</taxon>
        <taxon>Pezizomycotina</taxon>
        <taxon>Sordariomycetes</taxon>
        <taxon>Hypocreomycetidae</taxon>
        <taxon>Hypocreales</taxon>
        <taxon>Nectriaceae</taxon>
        <taxon>Fusarium</taxon>
        <taxon>Fusarium fujikuroi species complex</taxon>
    </lineage>
</organism>
<reference evidence="1" key="1">
    <citation type="submission" date="2019-05" db="EMBL/GenBank/DDBJ databases">
        <authorList>
            <person name="Piombo E."/>
        </authorList>
    </citation>
    <scope>NUCLEOTIDE SEQUENCE</scope>
    <source>
        <strain evidence="1">C2S</strain>
    </source>
</reference>
<comment type="caution">
    <text evidence="1">The sequence shown here is derived from an EMBL/GenBank/DDBJ whole genome shotgun (WGS) entry which is preliminary data.</text>
</comment>
<evidence type="ECO:0000313" key="1">
    <source>
        <dbReference type="EMBL" id="VTT59737.1"/>
    </source>
</evidence>
<proteinExistence type="predicted"/>
<dbReference type="Proteomes" id="UP000760494">
    <property type="component" value="Unassembled WGS sequence"/>
</dbReference>
<name>A0A5Q3G0P6_FUSFU</name>
<dbReference type="AlphaFoldDB" id="A0A5Q3G0P6"/>
<evidence type="ECO:0000313" key="2">
    <source>
        <dbReference type="Proteomes" id="UP000760494"/>
    </source>
</evidence>
<accession>A0A5Q3G0P6</accession>